<protein>
    <submittedName>
        <fullName evidence="2">Uncharacterized protein</fullName>
    </submittedName>
</protein>
<reference evidence="2 3" key="1">
    <citation type="submission" date="2019-05" db="EMBL/GenBank/DDBJ databases">
        <title>Complete genome sequencing of Anaerostipes rhamnosivorans.</title>
        <authorList>
            <person name="Bui T.P.N."/>
            <person name="de Vos W.M."/>
        </authorList>
    </citation>
    <scope>NUCLEOTIDE SEQUENCE [LARGE SCALE GENOMIC DNA]</scope>
    <source>
        <strain evidence="2 3">1y2</strain>
    </source>
</reference>
<proteinExistence type="predicted"/>
<sequence length="109" mass="11650">MRVNKKKRQAYRPSDHVVSRESAVSSILGAIGIFGYLILVGFSFQAAGNGGILIGAAAWVLFGISVFGMMLAVRSYHDTASMRIWKVVGSITNGAVLLFSTAIFLIGLI</sequence>
<keyword evidence="1" id="KW-1133">Transmembrane helix</keyword>
<feature type="transmembrane region" description="Helical" evidence="1">
    <location>
        <begin position="50"/>
        <end position="72"/>
    </location>
</feature>
<dbReference type="AlphaFoldDB" id="A0A4P8ILJ2"/>
<dbReference type="OrthoDB" id="2062067at2"/>
<organism evidence="2 3">
    <name type="scientific">Anaerostipes rhamnosivorans</name>
    <dbReference type="NCBI Taxonomy" id="1229621"/>
    <lineage>
        <taxon>Bacteria</taxon>
        <taxon>Bacillati</taxon>
        <taxon>Bacillota</taxon>
        <taxon>Clostridia</taxon>
        <taxon>Lachnospirales</taxon>
        <taxon>Lachnospiraceae</taxon>
        <taxon>Anaerostipes</taxon>
    </lineage>
</organism>
<evidence type="ECO:0000313" key="2">
    <source>
        <dbReference type="EMBL" id="QCP36039.1"/>
    </source>
</evidence>
<keyword evidence="1" id="KW-0812">Transmembrane</keyword>
<dbReference type="EMBL" id="CP040058">
    <property type="protein sequence ID" value="QCP36039.1"/>
    <property type="molecule type" value="Genomic_DNA"/>
</dbReference>
<keyword evidence="1" id="KW-0472">Membrane</keyword>
<accession>A0A4P8ILJ2</accession>
<evidence type="ECO:0000256" key="1">
    <source>
        <dbReference type="SAM" id="Phobius"/>
    </source>
</evidence>
<keyword evidence="3" id="KW-1185">Reference proteome</keyword>
<dbReference type="RefSeq" id="WP_137329325.1">
    <property type="nucleotide sequence ID" value="NZ_CP040058.1"/>
</dbReference>
<gene>
    <name evidence="2" type="ORF">AR1Y2_2585</name>
</gene>
<dbReference type="Proteomes" id="UP000298653">
    <property type="component" value="Chromosome"/>
</dbReference>
<name>A0A4P8ILJ2_9FIRM</name>
<feature type="transmembrane region" description="Helical" evidence="1">
    <location>
        <begin position="21"/>
        <end position="44"/>
    </location>
</feature>
<evidence type="ECO:0000313" key="3">
    <source>
        <dbReference type="Proteomes" id="UP000298653"/>
    </source>
</evidence>
<feature type="transmembrane region" description="Helical" evidence="1">
    <location>
        <begin position="84"/>
        <end position="108"/>
    </location>
</feature>
<dbReference type="KEGG" id="arf:AR1Y2_2585"/>